<dbReference type="SUPFAM" id="SSF48452">
    <property type="entry name" value="TPR-like"/>
    <property type="match status" value="1"/>
</dbReference>
<dbReference type="Gene3D" id="1.25.40.10">
    <property type="entry name" value="Tetratricopeptide repeat domain"/>
    <property type="match status" value="1"/>
</dbReference>
<dbReference type="InterPro" id="IPR011990">
    <property type="entry name" value="TPR-like_helical_dom_sf"/>
</dbReference>
<dbReference type="PROSITE" id="PS51257">
    <property type="entry name" value="PROKAR_LIPOPROTEIN"/>
    <property type="match status" value="1"/>
</dbReference>
<evidence type="ECO:0000313" key="2">
    <source>
        <dbReference type="EMBL" id="QDQ73495.1"/>
    </source>
</evidence>
<gene>
    <name evidence="2" type="ORF">FNZ56_06230</name>
</gene>
<accession>A0A516V4N2</accession>
<dbReference type="OrthoDB" id="8099246at2"/>
<reference evidence="2 3" key="1">
    <citation type="submission" date="2019-07" db="EMBL/GenBank/DDBJ databases">
        <title>Lysobacter weifangensis sp. nov., isolated from bensulfuron-methyl contaminated farmland soil.</title>
        <authorList>
            <person name="Zhao H."/>
        </authorList>
    </citation>
    <scope>NUCLEOTIDE SEQUENCE [LARGE SCALE GENOMIC DNA]</scope>
    <source>
        <strain evidence="2 3">CC-Bw-6</strain>
    </source>
</reference>
<keyword evidence="3" id="KW-1185">Reference proteome</keyword>
<feature type="chain" id="PRO_5021969010" evidence="1">
    <location>
        <begin position="21"/>
        <end position="532"/>
    </location>
</feature>
<evidence type="ECO:0000313" key="3">
    <source>
        <dbReference type="Proteomes" id="UP000315891"/>
    </source>
</evidence>
<sequence>MRKSTGLACLLLAACAGAFAAEPPAIPDRAAAETFKDAPAPWRDYLVQARAAERIADPLQRCLAFPDIPGNKWPAGHAAAHCRHHFGVKRPTLDEIAGMVERKEMAQLEALFDEGVARHFSQDDFSDDIHDTFNYLLTNRDNLERIDRITTAWLQQAPNSAYANLARGAYYNGEAWRARGGQYVSETPREDLRRMSELVGQAIPYFEKAISINPRLMPAYTGMIDMGRMDSRDELVEEGIRGAEKWDPACPELATQILISLEPRWGGSYEQMLAYTNKLSASVARRPQLGVQMAKPFADRGDMLVLDDQYTKTTLDVLETAIAIGSDEGALEDAANVAGKLSDAEPDGWKALAYLLQDARFDGGSPWALRELAWHLMHRHEWEWSLKYSLRSLEREPGSGFAHYVAGAGYYGSNRYPEADREYAAAIEDPRQRQASLREVAEMWLFADAKDQTARAKAKPYIDQLLHEYPNDGRGWILDLQRRMITHQPFDVAMIKTVLAKVDRSDDWQARQAEWLEGVIRQMQSPPQKTKH</sequence>
<organism evidence="2 3">
    <name type="scientific">Pseudoluteimonas lycopersici</name>
    <dbReference type="NCBI Taxonomy" id="1324796"/>
    <lineage>
        <taxon>Bacteria</taxon>
        <taxon>Pseudomonadati</taxon>
        <taxon>Pseudomonadota</taxon>
        <taxon>Gammaproteobacteria</taxon>
        <taxon>Lysobacterales</taxon>
        <taxon>Lysobacteraceae</taxon>
        <taxon>Pseudoluteimonas</taxon>
    </lineage>
</organism>
<dbReference type="EMBL" id="CP041742">
    <property type="protein sequence ID" value="QDQ73495.1"/>
    <property type="molecule type" value="Genomic_DNA"/>
</dbReference>
<proteinExistence type="predicted"/>
<protein>
    <submittedName>
        <fullName evidence="2">DUF4034 domain-containing protein</fullName>
    </submittedName>
</protein>
<dbReference type="AlphaFoldDB" id="A0A516V4N2"/>
<keyword evidence="1" id="KW-0732">Signal</keyword>
<name>A0A516V4N2_9GAMM</name>
<dbReference type="Proteomes" id="UP000315891">
    <property type="component" value="Chromosome"/>
</dbReference>
<feature type="signal peptide" evidence="1">
    <location>
        <begin position="1"/>
        <end position="20"/>
    </location>
</feature>
<evidence type="ECO:0000256" key="1">
    <source>
        <dbReference type="SAM" id="SignalP"/>
    </source>
</evidence>